<dbReference type="PANTHER" id="PTHR43861">
    <property type="entry name" value="TRANS-ACONITATE 2-METHYLTRANSFERASE-RELATED"/>
    <property type="match status" value="1"/>
</dbReference>
<dbReference type="Gene3D" id="3.40.50.150">
    <property type="entry name" value="Vaccinia Virus protein VP39"/>
    <property type="match status" value="1"/>
</dbReference>
<evidence type="ECO:0000256" key="2">
    <source>
        <dbReference type="ARBA" id="ARBA00022679"/>
    </source>
</evidence>
<keyword evidence="1" id="KW-0489">Methyltransferase</keyword>
<keyword evidence="2" id="KW-0808">Transferase</keyword>
<evidence type="ECO:0000313" key="4">
    <source>
        <dbReference type="EMBL" id="SVD53664.1"/>
    </source>
</evidence>
<dbReference type="SUPFAM" id="SSF53335">
    <property type="entry name" value="S-adenosyl-L-methionine-dependent methyltransferases"/>
    <property type="match status" value="1"/>
</dbReference>
<dbReference type="PANTHER" id="PTHR43861:SF1">
    <property type="entry name" value="TRANS-ACONITATE 2-METHYLTRANSFERASE"/>
    <property type="match status" value="1"/>
</dbReference>
<dbReference type="AlphaFoldDB" id="A0A382W4P1"/>
<accession>A0A382W4P1</accession>
<sequence>MSETNKDSKDFWSGKGGDIWVERQDAMDQMLFPFGEVALNKLELGQNLHVLDIGCGCGTTTLVIAERIKRGRVTGIDISQPMLQRAKKSAKEKSLTNTSFLRLDVQSDAIGEGVYTAAFSRFGVMFFEDPVAAFTNIYKSLVTNAQLSFVCWQSPSQNPWQSLFVQEVRKLINL</sequence>
<feature type="non-terminal residue" evidence="4">
    <location>
        <position position="174"/>
    </location>
</feature>
<evidence type="ECO:0000256" key="1">
    <source>
        <dbReference type="ARBA" id="ARBA00022603"/>
    </source>
</evidence>
<protein>
    <recommendedName>
        <fullName evidence="3">Methyltransferase domain-containing protein</fullName>
    </recommendedName>
</protein>
<gene>
    <name evidence="4" type="ORF">METZ01_LOCUS406518</name>
</gene>
<dbReference type="CDD" id="cd02440">
    <property type="entry name" value="AdoMet_MTases"/>
    <property type="match status" value="1"/>
</dbReference>
<dbReference type="GO" id="GO:0032259">
    <property type="term" value="P:methylation"/>
    <property type="evidence" value="ECO:0007669"/>
    <property type="project" value="UniProtKB-KW"/>
</dbReference>
<feature type="domain" description="Methyltransferase" evidence="3">
    <location>
        <begin position="50"/>
        <end position="141"/>
    </location>
</feature>
<dbReference type="GO" id="GO:0008168">
    <property type="term" value="F:methyltransferase activity"/>
    <property type="evidence" value="ECO:0007669"/>
    <property type="project" value="UniProtKB-KW"/>
</dbReference>
<dbReference type="InterPro" id="IPR029063">
    <property type="entry name" value="SAM-dependent_MTases_sf"/>
</dbReference>
<proteinExistence type="predicted"/>
<dbReference type="InterPro" id="IPR041698">
    <property type="entry name" value="Methyltransf_25"/>
</dbReference>
<dbReference type="EMBL" id="UINC01156954">
    <property type="protein sequence ID" value="SVD53664.1"/>
    <property type="molecule type" value="Genomic_DNA"/>
</dbReference>
<organism evidence="4">
    <name type="scientific">marine metagenome</name>
    <dbReference type="NCBI Taxonomy" id="408172"/>
    <lineage>
        <taxon>unclassified sequences</taxon>
        <taxon>metagenomes</taxon>
        <taxon>ecological metagenomes</taxon>
    </lineage>
</organism>
<name>A0A382W4P1_9ZZZZ</name>
<dbReference type="Pfam" id="PF13649">
    <property type="entry name" value="Methyltransf_25"/>
    <property type="match status" value="1"/>
</dbReference>
<evidence type="ECO:0000259" key="3">
    <source>
        <dbReference type="Pfam" id="PF13649"/>
    </source>
</evidence>
<reference evidence="4" key="1">
    <citation type="submission" date="2018-05" db="EMBL/GenBank/DDBJ databases">
        <authorList>
            <person name="Lanie J.A."/>
            <person name="Ng W.-L."/>
            <person name="Kazmierczak K.M."/>
            <person name="Andrzejewski T.M."/>
            <person name="Davidsen T.M."/>
            <person name="Wayne K.J."/>
            <person name="Tettelin H."/>
            <person name="Glass J.I."/>
            <person name="Rusch D."/>
            <person name="Podicherti R."/>
            <person name="Tsui H.-C.T."/>
            <person name="Winkler M.E."/>
        </authorList>
    </citation>
    <scope>NUCLEOTIDE SEQUENCE</scope>
</reference>